<dbReference type="EMBL" id="CP001708">
    <property type="protein sequence ID" value="ACV29719.1"/>
    <property type="molecule type" value="Genomic_DNA"/>
</dbReference>
<keyword evidence="1" id="KW-0812">Transmembrane</keyword>
<accession>C7REV6</accession>
<dbReference type="KEGG" id="apr:Apre_1699"/>
<organism evidence="2 3">
    <name type="scientific">Anaerococcus prevotii (strain ATCC 9321 / DSM 20548 / JCM 6508 / NCTC 11806 / PC1)</name>
    <name type="common">Peptostreptococcus prevotii</name>
    <name type="synonym">Peptococcus prevotii</name>
    <dbReference type="NCBI Taxonomy" id="525919"/>
    <lineage>
        <taxon>Bacteria</taxon>
        <taxon>Bacillati</taxon>
        <taxon>Bacillota</taxon>
        <taxon>Tissierellia</taxon>
        <taxon>Tissierellales</taxon>
        <taxon>Peptoniphilaceae</taxon>
        <taxon>Anaerococcus</taxon>
    </lineage>
</organism>
<gene>
    <name evidence="2" type="ordered locus">Apre_1699</name>
</gene>
<evidence type="ECO:0000313" key="3">
    <source>
        <dbReference type="Proteomes" id="UP000002294"/>
    </source>
</evidence>
<sequence length="57" mass="6994">MNSRKKIIITYILILIIYLLVEFLVPNSYKHYRYFMVIFAVLMLILTYIQYKNDKKS</sequence>
<evidence type="ECO:0000256" key="1">
    <source>
        <dbReference type="SAM" id="Phobius"/>
    </source>
</evidence>
<dbReference type="Proteomes" id="UP000002294">
    <property type="component" value="Chromosome"/>
</dbReference>
<reference evidence="2 3" key="1">
    <citation type="journal article" date="2009" name="Stand. Genomic Sci.">
        <title>Complete genome sequence of Anaerococcus prevotii type strain (PC1).</title>
        <authorList>
            <person name="Labutti K."/>
            <person name="Pukall R."/>
            <person name="Steenblock K."/>
            <person name="Glavina Del Rio T."/>
            <person name="Tice H."/>
            <person name="Copeland A."/>
            <person name="Cheng J.F."/>
            <person name="Lucas S."/>
            <person name="Chen F."/>
            <person name="Nolan M."/>
            <person name="Bruce D."/>
            <person name="Goodwin L."/>
            <person name="Pitluck S."/>
            <person name="Ivanova N."/>
            <person name="Mavromatis K."/>
            <person name="Ovchinnikova G."/>
            <person name="Pati A."/>
            <person name="Chen A."/>
            <person name="Palaniappan K."/>
            <person name="Land M."/>
            <person name="Hauser L."/>
            <person name="Chang Y.J."/>
            <person name="Jeffries C.D."/>
            <person name="Chain P."/>
            <person name="Saunders E."/>
            <person name="Brettin T."/>
            <person name="Detter J.C."/>
            <person name="Han C."/>
            <person name="Goker M."/>
            <person name="Bristow J."/>
            <person name="Eisen J.A."/>
            <person name="Markowitz V."/>
            <person name="Hugenholtz P."/>
            <person name="Kyrpides N.C."/>
            <person name="Klenk H.P."/>
            <person name="Lapidus A."/>
        </authorList>
    </citation>
    <scope>NUCLEOTIDE SEQUENCE [LARGE SCALE GENOMIC DNA]</scope>
    <source>
        <strain evidence="3">ATCC 9321 / DSM 20548 / JCM 6508 / NCTC 11806 / PC1</strain>
    </source>
</reference>
<keyword evidence="1" id="KW-0472">Membrane</keyword>
<proteinExistence type="predicted"/>
<dbReference type="HOGENOM" id="CLU_2986443_0_0_9"/>
<feature type="transmembrane region" description="Helical" evidence="1">
    <location>
        <begin position="7"/>
        <end position="25"/>
    </location>
</feature>
<protein>
    <submittedName>
        <fullName evidence="2">Uncharacterized protein</fullName>
    </submittedName>
</protein>
<feature type="transmembrane region" description="Helical" evidence="1">
    <location>
        <begin position="31"/>
        <end position="51"/>
    </location>
</feature>
<keyword evidence="1" id="KW-1133">Transmembrane helix</keyword>
<dbReference type="RefSeq" id="WP_015778615.1">
    <property type="nucleotide sequence ID" value="NC_013171.1"/>
</dbReference>
<keyword evidence="3" id="KW-1185">Reference proteome</keyword>
<dbReference type="AlphaFoldDB" id="C7REV6"/>
<evidence type="ECO:0000313" key="2">
    <source>
        <dbReference type="EMBL" id="ACV29719.1"/>
    </source>
</evidence>
<name>C7REV6_ANAPD</name>